<dbReference type="PATRIC" id="fig|400772.4.peg.484"/>
<dbReference type="RefSeq" id="WP_045246353.1">
    <property type="nucleotide sequence ID" value="NZ_DAIQHQ010000006.1"/>
</dbReference>
<evidence type="ECO:0000313" key="2">
    <source>
        <dbReference type="EMBL" id="KJL39543.1"/>
    </source>
</evidence>
<gene>
    <name evidence="2" type="primary">nagC_2</name>
    <name evidence="2" type="ORF">RR49_00454</name>
</gene>
<sequence length="383" mass="38621">MAASVPAVREENLAHVLDLLRRDGAQTRSELVQATGLNRSTIAALVAELDADGLVTESLPGAGGGVGRPSPVVTVASAPVAIAVNPEVDAVTLAAVRLDQTLAVRERVPFRRPPTAAEVAGLVARWIPETLDAAAHRVIGVGLAVPGLVRSSDGVVVDAPHLGWRDDALAQRVGDAASVPTFVANDATLGALAEHRYGAGRDAFDIVYLNGGASGIGGGLIVGGVLVRGAAGFAGEFGHNRPGIIAAADRRADDGVLEDEVAQARLFAALGVSPGDGADLGEAMAAAGPSGRLEIARQRRILATALANAANVMNPAVVILGGFLAALADVDLAGLTADVRAQTMAGIADVEVRVAALGDDRLLVGAADLPFEGLISGLRAARG</sequence>
<dbReference type="InterPro" id="IPR036388">
    <property type="entry name" value="WH-like_DNA-bd_sf"/>
</dbReference>
<keyword evidence="3" id="KW-1185">Reference proteome</keyword>
<proteinExistence type="inferred from homology"/>
<dbReference type="STRING" id="400772.RR49_00454"/>
<evidence type="ECO:0000313" key="3">
    <source>
        <dbReference type="Proteomes" id="UP000033451"/>
    </source>
</evidence>
<evidence type="ECO:0000256" key="1">
    <source>
        <dbReference type="ARBA" id="ARBA00006479"/>
    </source>
</evidence>
<dbReference type="AlphaFoldDB" id="A0A0F0M043"/>
<dbReference type="Pfam" id="PF13412">
    <property type="entry name" value="HTH_24"/>
    <property type="match status" value="1"/>
</dbReference>
<organism evidence="2 3">
    <name type="scientific">Microbacterium ginsengisoli</name>
    <dbReference type="NCBI Taxonomy" id="400772"/>
    <lineage>
        <taxon>Bacteria</taxon>
        <taxon>Bacillati</taxon>
        <taxon>Actinomycetota</taxon>
        <taxon>Actinomycetes</taxon>
        <taxon>Micrococcales</taxon>
        <taxon>Microbacteriaceae</taxon>
        <taxon>Microbacterium</taxon>
    </lineage>
</organism>
<dbReference type="InterPro" id="IPR000600">
    <property type="entry name" value="ROK"/>
</dbReference>
<dbReference type="PANTHER" id="PTHR18964:SF149">
    <property type="entry name" value="BIFUNCTIONAL UDP-N-ACETYLGLUCOSAMINE 2-EPIMERASE_N-ACETYLMANNOSAMINE KINASE"/>
    <property type="match status" value="1"/>
</dbReference>
<comment type="similarity">
    <text evidence="1">Belongs to the ROK (NagC/XylR) family.</text>
</comment>
<comment type="caution">
    <text evidence="2">The sequence shown here is derived from an EMBL/GenBank/DDBJ whole genome shotgun (WGS) entry which is preliminary data.</text>
</comment>
<dbReference type="EMBL" id="JYIY01000055">
    <property type="protein sequence ID" value="KJL39543.1"/>
    <property type="molecule type" value="Genomic_DNA"/>
</dbReference>
<reference evidence="2 3" key="1">
    <citation type="submission" date="2015-02" db="EMBL/GenBank/DDBJ databases">
        <title>Draft genome sequences of ten Microbacterium spp. with emphasis on heavy metal contaminated environments.</title>
        <authorList>
            <person name="Corretto E."/>
        </authorList>
    </citation>
    <scope>NUCLEOTIDE SEQUENCE [LARGE SCALE GENOMIC DNA]</scope>
    <source>
        <strain evidence="2 3">DSM 18659</strain>
    </source>
</reference>
<protein>
    <submittedName>
        <fullName evidence="2">N-acetylglucosamine repressor</fullName>
    </submittedName>
</protein>
<dbReference type="Proteomes" id="UP000033451">
    <property type="component" value="Unassembled WGS sequence"/>
</dbReference>
<accession>A0A0F0M043</accession>
<dbReference type="PANTHER" id="PTHR18964">
    <property type="entry name" value="ROK (REPRESSOR, ORF, KINASE) FAMILY"/>
    <property type="match status" value="1"/>
</dbReference>
<dbReference type="Gene3D" id="1.10.10.10">
    <property type="entry name" value="Winged helix-like DNA-binding domain superfamily/Winged helix DNA-binding domain"/>
    <property type="match status" value="1"/>
</dbReference>
<dbReference type="InterPro" id="IPR036390">
    <property type="entry name" value="WH_DNA-bd_sf"/>
</dbReference>
<dbReference type="SUPFAM" id="SSF53067">
    <property type="entry name" value="Actin-like ATPase domain"/>
    <property type="match status" value="1"/>
</dbReference>
<dbReference type="SUPFAM" id="SSF46785">
    <property type="entry name" value="Winged helix' DNA-binding domain"/>
    <property type="match status" value="1"/>
</dbReference>
<name>A0A0F0M043_9MICO</name>
<dbReference type="Gene3D" id="3.30.420.40">
    <property type="match status" value="2"/>
</dbReference>
<dbReference type="OrthoDB" id="5174513at2"/>
<dbReference type="Pfam" id="PF00480">
    <property type="entry name" value="ROK"/>
    <property type="match status" value="1"/>
</dbReference>
<dbReference type="InterPro" id="IPR043129">
    <property type="entry name" value="ATPase_NBD"/>
</dbReference>